<dbReference type="PANTHER" id="PTHR46796">
    <property type="entry name" value="HTH-TYPE TRANSCRIPTIONAL ACTIVATOR RHAS-RELATED"/>
    <property type="match status" value="1"/>
</dbReference>
<dbReference type="Proteomes" id="UP001301653">
    <property type="component" value="Unassembled WGS sequence"/>
</dbReference>
<dbReference type="PROSITE" id="PS01124">
    <property type="entry name" value="HTH_ARAC_FAMILY_2"/>
    <property type="match status" value="1"/>
</dbReference>
<dbReference type="InterPro" id="IPR013656">
    <property type="entry name" value="PAS_4"/>
</dbReference>
<dbReference type="InterPro" id="IPR000014">
    <property type="entry name" value="PAS"/>
</dbReference>
<proteinExistence type="predicted"/>
<feature type="domain" description="HTH araC/xylS-type" evidence="4">
    <location>
        <begin position="138"/>
        <end position="235"/>
    </location>
</feature>
<dbReference type="RefSeq" id="WP_192287128.1">
    <property type="nucleotide sequence ID" value="NZ_JAYFUH010000088.1"/>
</dbReference>
<reference evidence="5 6" key="1">
    <citation type="submission" date="2023-12" db="EMBL/GenBank/DDBJ databases">
        <title>Stenotrophomonas guangdongensis sp. nov., isolated from wilted pepper plants (Capsicum annuum).</title>
        <authorList>
            <person name="Qiu M."/>
            <person name="Li Y."/>
            <person name="Liu Q."/>
            <person name="Zhang X."/>
            <person name="Huang Y."/>
            <person name="Guo R."/>
            <person name="Hu M."/>
            <person name="Zhou J."/>
            <person name="Zhou X."/>
        </authorList>
    </citation>
    <scope>NUCLEOTIDE SEQUENCE [LARGE SCALE GENOMIC DNA]</scope>
    <source>
        <strain evidence="5 6">MH1</strain>
    </source>
</reference>
<comment type="caution">
    <text evidence="5">The sequence shown here is derived from an EMBL/GenBank/DDBJ whole genome shotgun (WGS) entry which is preliminary data.</text>
</comment>
<dbReference type="InterPro" id="IPR035965">
    <property type="entry name" value="PAS-like_dom_sf"/>
</dbReference>
<evidence type="ECO:0000313" key="6">
    <source>
        <dbReference type="Proteomes" id="UP001301653"/>
    </source>
</evidence>
<sequence>MTTPLDARHSSSDVQDLFDALPDTVFFIKDRQGRYTHCNLTLVQRLGRKKRGEVIGRSPLEVFPAPLGNRYLLQDQQVLGGDPIADRLEVHLYPNRRPGWCLTLKRPMYTDGAITGLMGVSRDLGRPNSRHSAFAQLDKVVAHMQLHFETNLRTPQLAERAGMSLAQLERHFRHVFQLTPQQYMIKLRIEMAMRLLRGEGSIAGIGQRCGFSDQSAFARQFKATVGMTPSEYRALDERFGMTEPAPDSRMAELTG</sequence>
<name>A0ABU5V2I0_9GAMM</name>
<dbReference type="PANTHER" id="PTHR46796:SF13">
    <property type="entry name" value="HTH-TYPE TRANSCRIPTIONAL ACTIVATOR RHAS"/>
    <property type="match status" value="1"/>
</dbReference>
<dbReference type="SMART" id="SM00342">
    <property type="entry name" value="HTH_ARAC"/>
    <property type="match status" value="1"/>
</dbReference>
<evidence type="ECO:0000259" key="4">
    <source>
        <dbReference type="PROSITE" id="PS01124"/>
    </source>
</evidence>
<keyword evidence="1" id="KW-0805">Transcription regulation</keyword>
<evidence type="ECO:0000256" key="1">
    <source>
        <dbReference type="ARBA" id="ARBA00023015"/>
    </source>
</evidence>
<gene>
    <name evidence="5" type="ORF">VA603_08495</name>
</gene>
<dbReference type="InterPro" id="IPR018060">
    <property type="entry name" value="HTH_AraC"/>
</dbReference>
<protein>
    <submittedName>
        <fullName evidence="5">AraC family transcriptional regulator</fullName>
    </submittedName>
</protein>
<dbReference type="InterPro" id="IPR020449">
    <property type="entry name" value="Tscrpt_reg_AraC-type_HTH"/>
</dbReference>
<evidence type="ECO:0000313" key="5">
    <source>
        <dbReference type="EMBL" id="MEA5667564.1"/>
    </source>
</evidence>
<dbReference type="Gene3D" id="1.10.10.60">
    <property type="entry name" value="Homeodomain-like"/>
    <property type="match status" value="1"/>
</dbReference>
<keyword evidence="3" id="KW-0804">Transcription</keyword>
<evidence type="ECO:0000256" key="2">
    <source>
        <dbReference type="ARBA" id="ARBA00023125"/>
    </source>
</evidence>
<organism evidence="5 6">
    <name type="scientific">Stenotrophomonas capsici</name>
    <dbReference type="NCBI Taxonomy" id="3110230"/>
    <lineage>
        <taxon>Bacteria</taxon>
        <taxon>Pseudomonadati</taxon>
        <taxon>Pseudomonadota</taxon>
        <taxon>Gammaproteobacteria</taxon>
        <taxon>Lysobacterales</taxon>
        <taxon>Lysobacteraceae</taxon>
        <taxon>Stenotrophomonas</taxon>
    </lineage>
</organism>
<evidence type="ECO:0000256" key="3">
    <source>
        <dbReference type="ARBA" id="ARBA00023163"/>
    </source>
</evidence>
<dbReference type="InterPro" id="IPR050204">
    <property type="entry name" value="AraC_XylS_family_regulators"/>
</dbReference>
<accession>A0ABU5V2I0</accession>
<dbReference type="Pfam" id="PF08448">
    <property type="entry name" value="PAS_4"/>
    <property type="match status" value="1"/>
</dbReference>
<keyword evidence="2" id="KW-0238">DNA-binding</keyword>
<dbReference type="PROSITE" id="PS00041">
    <property type="entry name" value="HTH_ARAC_FAMILY_1"/>
    <property type="match status" value="1"/>
</dbReference>
<dbReference type="CDD" id="cd00130">
    <property type="entry name" value="PAS"/>
    <property type="match status" value="1"/>
</dbReference>
<dbReference type="Gene3D" id="3.30.450.20">
    <property type="entry name" value="PAS domain"/>
    <property type="match status" value="1"/>
</dbReference>
<dbReference type="InterPro" id="IPR018062">
    <property type="entry name" value="HTH_AraC-typ_CS"/>
</dbReference>
<dbReference type="SUPFAM" id="SSF46689">
    <property type="entry name" value="Homeodomain-like"/>
    <property type="match status" value="2"/>
</dbReference>
<dbReference type="EMBL" id="JAYFUH010000088">
    <property type="protein sequence ID" value="MEA5667564.1"/>
    <property type="molecule type" value="Genomic_DNA"/>
</dbReference>
<dbReference type="SUPFAM" id="SSF55785">
    <property type="entry name" value="PYP-like sensor domain (PAS domain)"/>
    <property type="match status" value="1"/>
</dbReference>
<dbReference type="InterPro" id="IPR009057">
    <property type="entry name" value="Homeodomain-like_sf"/>
</dbReference>
<dbReference type="Pfam" id="PF12833">
    <property type="entry name" value="HTH_18"/>
    <property type="match status" value="1"/>
</dbReference>
<dbReference type="PRINTS" id="PR00032">
    <property type="entry name" value="HTHARAC"/>
</dbReference>
<keyword evidence="6" id="KW-1185">Reference proteome</keyword>